<organism evidence="12 13">
    <name type="scientific">Steroidobacter denitrificans</name>
    <dbReference type="NCBI Taxonomy" id="465721"/>
    <lineage>
        <taxon>Bacteria</taxon>
        <taxon>Pseudomonadati</taxon>
        <taxon>Pseudomonadota</taxon>
        <taxon>Gammaproteobacteria</taxon>
        <taxon>Steroidobacterales</taxon>
        <taxon>Steroidobacteraceae</taxon>
        <taxon>Steroidobacter</taxon>
    </lineage>
</organism>
<dbReference type="Proteomes" id="UP000070250">
    <property type="component" value="Chromosome"/>
</dbReference>
<dbReference type="GO" id="GO:0005886">
    <property type="term" value="C:plasma membrane"/>
    <property type="evidence" value="ECO:0007669"/>
    <property type="project" value="UniProtKB-SubCell"/>
</dbReference>
<reference evidence="12 13" key="1">
    <citation type="submission" date="2015-06" db="EMBL/GenBank/DDBJ databases">
        <title>A Comprehensive Approach to Explore the Metabolic and Phylogenetic Diversity of Bacterial Steroid Degradation in the Environment: Testosterone as an Example.</title>
        <authorList>
            <person name="Yang F.-C."/>
            <person name="Chen Y.-L."/>
            <person name="Yu C.-P."/>
            <person name="Tang S.-L."/>
            <person name="Wang P.-H."/>
            <person name="Ismail W."/>
            <person name="Wang C.-H."/>
            <person name="Yang C.-Y."/>
            <person name="Chiang Y.-R."/>
        </authorList>
    </citation>
    <scope>NUCLEOTIDE SEQUENCE [LARGE SCALE GENOMIC DNA]</scope>
    <source>
        <strain evidence="12 13">DSM 18526</strain>
    </source>
</reference>
<evidence type="ECO:0000256" key="7">
    <source>
        <dbReference type="ARBA" id="ARBA00022692"/>
    </source>
</evidence>
<accession>A0A127F992</accession>
<evidence type="ECO:0000256" key="9">
    <source>
        <dbReference type="ARBA" id="ARBA00023136"/>
    </source>
</evidence>
<evidence type="ECO:0000256" key="6">
    <source>
        <dbReference type="ARBA" id="ARBA00022519"/>
    </source>
</evidence>
<comment type="subcellular location">
    <subcellularLocation>
        <location evidence="1">Cell inner membrane</location>
        <topology evidence="1">Single-pass membrane protein</topology>
    </subcellularLocation>
</comment>
<dbReference type="RefSeq" id="WP_083536580.1">
    <property type="nucleotide sequence ID" value="NZ_CP011971.1"/>
</dbReference>
<dbReference type="InterPro" id="IPR010054">
    <property type="entry name" value="Type2_sec_GspG"/>
</dbReference>
<dbReference type="InterPro" id="IPR045584">
    <property type="entry name" value="Pilin-like"/>
</dbReference>
<keyword evidence="13" id="KW-1185">Reference proteome</keyword>
<dbReference type="STRING" id="465721.ACG33_07730"/>
<dbReference type="EMBL" id="CP011971">
    <property type="protein sequence ID" value="AMN46986.1"/>
    <property type="molecule type" value="Genomic_DNA"/>
</dbReference>
<dbReference type="SUPFAM" id="SSF54523">
    <property type="entry name" value="Pili subunits"/>
    <property type="match status" value="1"/>
</dbReference>
<feature type="transmembrane region" description="Helical" evidence="10">
    <location>
        <begin position="22"/>
        <end position="44"/>
    </location>
</feature>
<dbReference type="PANTHER" id="PTHR30093:SF44">
    <property type="entry name" value="TYPE II SECRETION SYSTEM CORE PROTEIN G"/>
    <property type="match status" value="1"/>
</dbReference>
<dbReference type="Pfam" id="PF08334">
    <property type="entry name" value="T2SSG"/>
    <property type="match status" value="1"/>
</dbReference>
<dbReference type="InterPro" id="IPR013545">
    <property type="entry name" value="T2SS_protein-GspG_C"/>
</dbReference>
<dbReference type="GO" id="GO:0015628">
    <property type="term" value="P:protein secretion by the type II secretion system"/>
    <property type="evidence" value="ECO:0007669"/>
    <property type="project" value="InterPro"/>
</dbReference>
<evidence type="ECO:0000259" key="11">
    <source>
        <dbReference type="Pfam" id="PF08334"/>
    </source>
</evidence>
<proteinExistence type="inferred from homology"/>
<evidence type="ECO:0000256" key="5">
    <source>
        <dbReference type="ARBA" id="ARBA00022481"/>
    </source>
</evidence>
<evidence type="ECO:0000256" key="4">
    <source>
        <dbReference type="ARBA" id="ARBA00022475"/>
    </source>
</evidence>
<dbReference type="GO" id="GO:0015627">
    <property type="term" value="C:type II protein secretion system complex"/>
    <property type="evidence" value="ECO:0007669"/>
    <property type="project" value="InterPro"/>
</dbReference>
<dbReference type="KEGG" id="sdf:ACG33_07730"/>
<keyword evidence="8 10" id="KW-1133">Transmembrane helix</keyword>
<keyword evidence="4" id="KW-1003">Cell membrane</keyword>
<dbReference type="AlphaFoldDB" id="A0A127F992"/>
<dbReference type="Gene3D" id="3.30.700.10">
    <property type="entry name" value="Glycoprotein, Type 4 Pilin"/>
    <property type="match status" value="1"/>
</dbReference>
<evidence type="ECO:0000313" key="12">
    <source>
        <dbReference type="EMBL" id="AMN46986.1"/>
    </source>
</evidence>
<evidence type="ECO:0000256" key="2">
    <source>
        <dbReference type="ARBA" id="ARBA00009984"/>
    </source>
</evidence>
<dbReference type="OrthoDB" id="9795612at2"/>
<dbReference type="PROSITE" id="PS00409">
    <property type="entry name" value="PROKAR_NTER_METHYL"/>
    <property type="match status" value="1"/>
</dbReference>
<evidence type="ECO:0000313" key="13">
    <source>
        <dbReference type="Proteomes" id="UP000070250"/>
    </source>
</evidence>
<dbReference type="NCBIfam" id="TIGR02532">
    <property type="entry name" value="IV_pilin_GFxxxE"/>
    <property type="match status" value="1"/>
</dbReference>
<dbReference type="PANTHER" id="PTHR30093">
    <property type="entry name" value="GENERAL SECRETION PATHWAY PROTEIN G"/>
    <property type="match status" value="1"/>
</dbReference>
<feature type="domain" description="Type II secretion system protein GspG C-terminal" evidence="11">
    <location>
        <begin position="46"/>
        <end position="156"/>
    </location>
</feature>
<comment type="similarity">
    <text evidence="2">Belongs to the GSP G family.</text>
</comment>
<sequence>MIRAHTAFPIRSGTGRPGVRSAGFTLIEIMVVVVILGILAALVAPNVMRRIDDAQIAKVKQDLQAFETALNLYRMDNFKYPTTEQGLQALVTQPNDPTVRNWKQGGYLSGGLRQDPWGNDYIYANPGSRGGEYDLYTLGADAQEGGEGINADRGNWATQ</sequence>
<keyword evidence="7 10" id="KW-0812">Transmembrane</keyword>
<dbReference type="PATRIC" id="fig|465721.4.peg.1641"/>
<dbReference type="InterPro" id="IPR000983">
    <property type="entry name" value="Bac_GSPG_pilin"/>
</dbReference>
<evidence type="ECO:0000256" key="1">
    <source>
        <dbReference type="ARBA" id="ARBA00004377"/>
    </source>
</evidence>
<protein>
    <recommendedName>
        <fullName evidence="3">Type II secretion system core protein G</fullName>
    </recommendedName>
</protein>
<keyword evidence="9 10" id="KW-0472">Membrane</keyword>
<name>A0A127F992_STEDE</name>
<evidence type="ECO:0000256" key="10">
    <source>
        <dbReference type="SAM" id="Phobius"/>
    </source>
</evidence>
<dbReference type="InterPro" id="IPR012902">
    <property type="entry name" value="N_methyl_site"/>
</dbReference>
<gene>
    <name evidence="12" type="ORF">ACG33_07730</name>
</gene>
<dbReference type="NCBIfam" id="TIGR01710">
    <property type="entry name" value="typeII_sec_gspG"/>
    <property type="match status" value="1"/>
</dbReference>
<dbReference type="Pfam" id="PF07963">
    <property type="entry name" value="N_methyl"/>
    <property type="match status" value="1"/>
</dbReference>
<evidence type="ECO:0000256" key="8">
    <source>
        <dbReference type="ARBA" id="ARBA00022989"/>
    </source>
</evidence>
<keyword evidence="6" id="KW-0997">Cell inner membrane</keyword>
<dbReference type="PRINTS" id="PR00813">
    <property type="entry name" value="BCTERIALGSPG"/>
</dbReference>
<evidence type="ECO:0000256" key="3">
    <source>
        <dbReference type="ARBA" id="ARBA00020042"/>
    </source>
</evidence>
<keyword evidence="5" id="KW-0488">Methylation</keyword>